<accession>A0AB37UTC3</accession>
<reference evidence="4 5" key="1">
    <citation type="journal article" date="2019" name="Genome Biol. Evol.">
        <title>Day and night: Metabolic profiles and evolutionary relationships of six axenic non-marine cyanobacteria.</title>
        <authorList>
            <person name="Will S.E."/>
            <person name="Henke P."/>
            <person name="Boedeker C."/>
            <person name="Huang S."/>
            <person name="Brinkmann H."/>
            <person name="Rohde M."/>
            <person name="Jarek M."/>
            <person name="Friedl T."/>
            <person name="Seufert S."/>
            <person name="Schumacher M."/>
            <person name="Overmann J."/>
            <person name="Neumann-Schaal M."/>
            <person name="Petersen J."/>
        </authorList>
    </citation>
    <scope>NUCLEOTIDE SEQUENCE [LARGE SCALE GENOMIC DNA]</scope>
    <source>
        <strain evidence="4 5">SAG 39.79</strain>
    </source>
</reference>
<evidence type="ECO:0000313" key="4">
    <source>
        <dbReference type="EMBL" id="RUT14647.1"/>
    </source>
</evidence>
<evidence type="ECO:0000256" key="3">
    <source>
        <dbReference type="SAM" id="Coils"/>
    </source>
</evidence>
<dbReference type="AlphaFoldDB" id="A0AB37UTC3"/>
<dbReference type="EMBL" id="RSCK01000001">
    <property type="protein sequence ID" value="RUT14647.1"/>
    <property type="molecule type" value="Genomic_DNA"/>
</dbReference>
<dbReference type="Gene3D" id="2.40.30.170">
    <property type="match status" value="1"/>
</dbReference>
<dbReference type="GO" id="GO:0030313">
    <property type="term" value="C:cell envelope"/>
    <property type="evidence" value="ECO:0007669"/>
    <property type="project" value="UniProtKB-SubCell"/>
</dbReference>
<keyword evidence="2 3" id="KW-0175">Coiled coil</keyword>
<proteinExistence type="predicted"/>
<comment type="subcellular location">
    <subcellularLocation>
        <location evidence="1">Cell envelope</location>
    </subcellularLocation>
</comment>
<dbReference type="InterPro" id="IPR050465">
    <property type="entry name" value="UPF0194_transport"/>
</dbReference>
<evidence type="ECO:0000256" key="1">
    <source>
        <dbReference type="ARBA" id="ARBA00004196"/>
    </source>
</evidence>
<dbReference type="PANTHER" id="PTHR32347:SF27">
    <property type="entry name" value="RND EFFLUX PUMP MEMBRANE FUSION PROTEIN BARREL-SANDWICH DOMAIN-CONTAINING PROTEIN"/>
    <property type="match status" value="1"/>
</dbReference>
<feature type="coiled-coil region" evidence="3">
    <location>
        <begin position="117"/>
        <end position="269"/>
    </location>
</feature>
<dbReference type="RefSeq" id="WP_106165874.1">
    <property type="nucleotide sequence ID" value="NZ_JAVKZF010000005.1"/>
</dbReference>
<dbReference type="Proteomes" id="UP000282574">
    <property type="component" value="Unassembled WGS sequence"/>
</dbReference>
<dbReference type="SUPFAM" id="SSF111369">
    <property type="entry name" value="HlyD-like secretion proteins"/>
    <property type="match status" value="1"/>
</dbReference>
<keyword evidence="5" id="KW-1185">Reference proteome</keyword>
<comment type="caution">
    <text evidence="4">The sequence shown here is derived from an EMBL/GenBank/DDBJ whole genome shotgun (WGS) entry which is preliminary data.</text>
</comment>
<sequence length="399" mass="43652">MDWRLKDWLLKGSRRWLVILAIATGITSTTVATVYTLSRYRLLPSSPAPTASPAAPITRTVTALGRLEPQGEAVHPATTGSIEGTRILQISVKEGDKVRAGQVLAILDTRGRRLAALKEAQEQVKVAQARLAQVKAGAKVGEINAQKATIQRMEAELQGNVTAQEATVKRLEVELSNAEIEYKRYQQLYRDGAISASTLDSKRLTSETAQKRLEEGRATLKRVRETVQAQLNEAKANLNRIAEIRPTDVQTAQAEVNQAIAVVEKAKADLELAYVRSPRDGRVLKIHTRAGEVVSNQGEGILKLGQTDRMYVVAEVYETDIGKVRLGQRATITSDAFAEKLQGTVDQIGWEVGKQDVLNTDPAAATDVRVVEVKIRLDSVASRRVAALNNLQVTVELEP</sequence>
<organism evidence="4 5">
    <name type="scientific">Chroococcidiopsis cubana SAG 39.79</name>
    <dbReference type="NCBI Taxonomy" id="388085"/>
    <lineage>
        <taxon>Bacteria</taxon>
        <taxon>Bacillati</taxon>
        <taxon>Cyanobacteriota</taxon>
        <taxon>Cyanophyceae</taxon>
        <taxon>Chroococcidiopsidales</taxon>
        <taxon>Chroococcidiopsidaceae</taxon>
        <taxon>Chroococcidiopsis</taxon>
    </lineage>
</organism>
<gene>
    <name evidence="4" type="ORF">DSM107010_01930</name>
</gene>
<dbReference type="InterPro" id="IPR014315">
    <property type="entry name" value="ABC_heterocyst_DevB"/>
</dbReference>
<dbReference type="PRINTS" id="PR01490">
    <property type="entry name" value="RTXTOXIND"/>
</dbReference>
<dbReference type="Gene3D" id="1.10.287.470">
    <property type="entry name" value="Helix hairpin bin"/>
    <property type="match status" value="1"/>
</dbReference>
<dbReference type="Gene3D" id="2.40.50.100">
    <property type="match status" value="2"/>
</dbReference>
<name>A0AB37UTC3_9CYAN</name>
<dbReference type="PANTHER" id="PTHR32347">
    <property type="entry name" value="EFFLUX SYSTEM COMPONENT YKNX-RELATED"/>
    <property type="match status" value="1"/>
</dbReference>
<dbReference type="NCBIfam" id="TIGR02971">
    <property type="entry name" value="heterocyst_DevB"/>
    <property type="match status" value="1"/>
</dbReference>
<protein>
    <submittedName>
        <fullName evidence="4">Hemolysin D</fullName>
    </submittedName>
</protein>
<evidence type="ECO:0000256" key="2">
    <source>
        <dbReference type="ARBA" id="ARBA00023054"/>
    </source>
</evidence>
<evidence type="ECO:0000313" key="5">
    <source>
        <dbReference type="Proteomes" id="UP000282574"/>
    </source>
</evidence>